<proteinExistence type="predicted"/>
<keyword evidence="3" id="KW-1185">Reference proteome</keyword>
<dbReference type="AlphaFoldDB" id="A0A5C5UYR6"/>
<dbReference type="EMBL" id="SJPF01000005">
    <property type="protein sequence ID" value="TWT30770.1"/>
    <property type="molecule type" value="Genomic_DNA"/>
</dbReference>
<organism evidence="2 3">
    <name type="scientific">Blastopirellula retiformator</name>
    <dbReference type="NCBI Taxonomy" id="2527970"/>
    <lineage>
        <taxon>Bacteria</taxon>
        <taxon>Pseudomonadati</taxon>
        <taxon>Planctomycetota</taxon>
        <taxon>Planctomycetia</taxon>
        <taxon>Pirellulales</taxon>
        <taxon>Pirellulaceae</taxon>
        <taxon>Blastopirellula</taxon>
    </lineage>
</organism>
<feature type="chain" id="PRO_5022973204" description="Carboxypeptidase regulatory-like domain-containing protein" evidence="1">
    <location>
        <begin position="20"/>
        <end position="148"/>
    </location>
</feature>
<dbReference type="PROSITE" id="PS51257">
    <property type="entry name" value="PROKAR_LIPOPROTEIN"/>
    <property type="match status" value="1"/>
</dbReference>
<name>A0A5C5UYR6_9BACT</name>
<feature type="signal peptide" evidence="1">
    <location>
        <begin position="1"/>
        <end position="19"/>
    </location>
</feature>
<sequence length="148" mass="15652" precursor="true">MLKSIVWFHVAAVCLFAIGCSGGNQNPPTAPVTGKVTYKGQAVEGAAVKFVPNNSEAKVANATTGADGTYAMSTFESSDGAMAGSYKVSVRKLVSVQQGIQKDGEHAGEPAYVNRDMLPNKYKSADNTPLEFEVIADKDNSFDIDLVD</sequence>
<dbReference type="RefSeq" id="WP_146435494.1">
    <property type="nucleotide sequence ID" value="NZ_SJPF01000005.1"/>
</dbReference>
<dbReference type="Proteomes" id="UP000318878">
    <property type="component" value="Unassembled WGS sequence"/>
</dbReference>
<dbReference type="Gene3D" id="2.60.40.10">
    <property type="entry name" value="Immunoglobulins"/>
    <property type="match status" value="1"/>
</dbReference>
<comment type="caution">
    <text evidence="2">The sequence shown here is derived from an EMBL/GenBank/DDBJ whole genome shotgun (WGS) entry which is preliminary data.</text>
</comment>
<keyword evidence="1" id="KW-0732">Signal</keyword>
<dbReference type="InterPro" id="IPR013783">
    <property type="entry name" value="Ig-like_fold"/>
</dbReference>
<gene>
    <name evidence="2" type="ORF">Enr8_42950</name>
</gene>
<reference evidence="2 3" key="1">
    <citation type="submission" date="2019-02" db="EMBL/GenBank/DDBJ databases">
        <title>Deep-cultivation of Planctomycetes and their phenomic and genomic characterization uncovers novel biology.</title>
        <authorList>
            <person name="Wiegand S."/>
            <person name="Jogler M."/>
            <person name="Boedeker C."/>
            <person name="Pinto D."/>
            <person name="Vollmers J."/>
            <person name="Rivas-Marin E."/>
            <person name="Kohn T."/>
            <person name="Peeters S.H."/>
            <person name="Heuer A."/>
            <person name="Rast P."/>
            <person name="Oberbeckmann S."/>
            <person name="Bunk B."/>
            <person name="Jeske O."/>
            <person name="Meyerdierks A."/>
            <person name="Storesund J.E."/>
            <person name="Kallscheuer N."/>
            <person name="Luecker S."/>
            <person name="Lage O.M."/>
            <person name="Pohl T."/>
            <person name="Merkel B.J."/>
            <person name="Hornburger P."/>
            <person name="Mueller R.-W."/>
            <person name="Bruemmer F."/>
            <person name="Labrenz M."/>
            <person name="Spormann A.M."/>
            <person name="Op Den Camp H."/>
            <person name="Overmann J."/>
            <person name="Amann R."/>
            <person name="Jetten M.S.M."/>
            <person name="Mascher T."/>
            <person name="Medema M.H."/>
            <person name="Devos D.P."/>
            <person name="Kaster A.-K."/>
            <person name="Ovreas L."/>
            <person name="Rohde M."/>
            <person name="Galperin M.Y."/>
            <person name="Jogler C."/>
        </authorList>
    </citation>
    <scope>NUCLEOTIDE SEQUENCE [LARGE SCALE GENOMIC DNA]</scope>
    <source>
        <strain evidence="2 3">Enr8</strain>
    </source>
</reference>
<evidence type="ECO:0000313" key="3">
    <source>
        <dbReference type="Proteomes" id="UP000318878"/>
    </source>
</evidence>
<evidence type="ECO:0000313" key="2">
    <source>
        <dbReference type="EMBL" id="TWT30770.1"/>
    </source>
</evidence>
<protein>
    <recommendedName>
        <fullName evidence="4">Carboxypeptidase regulatory-like domain-containing protein</fullName>
    </recommendedName>
</protein>
<dbReference type="OrthoDB" id="281179at2"/>
<accession>A0A5C5UYR6</accession>
<evidence type="ECO:0000256" key="1">
    <source>
        <dbReference type="SAM" id="SignalP"/>
    </source>
</evidence>
<evidence type="ECO:0008006" key="4">
    <source>
        <dbReference type="Google" id="ProtNLM"/>
    </source>
</evidence>